<sequence>MAEFAETLRQLSTAQKPAKGVSVYSRFVNRPAGRVMAALAFRLGATPNQLTLLGALFTFPALAAVALLRPAPVMSVCVGVALVLGFALDAADGQLARIQCSASLSGEWLDHVLDCVRIVTLHSVVLVAFYRFFVLSSPLLLLAPMVFQSAAVVIYFGGILTQKLKGGGAAAGTDSGSASVLGPVLLLPVDYGTTCISFLFLGSPAMFLVLYCGLLLAHVLFLVAFLVKWYRELHQFQRPAQ</sequence>
<keyword evidence="3" id="KW-0472">Membrane</keyword>
<dbReference type="EMBL" id="MLYO01000089">
    <property type="protein sequence ID" value="OIJ90560.1"/>
    <property type="molecule type" value="Genomic_DNA"/>
</dbReference>
<protein>
    <submittedName>
        <fullName evidence="4">CDP-alcohol phosphatidyltransferase</fullName>
    </submittedName>
</protein>
<dbReference type="InterPro" id="IPR048254">
    <property type="entry name" value="CDP_ALCOHOL_P_TRANSF_CS"/>
</dbReference>
<comment type="similarity">
    <text evidence="2">Belongs to the CDP-alcohol phosphatidyltransferase class-I family.</text>
</comment>
<reference evidence="4 5" key="1">
    <citation type="submission" date="2016-10" db="EMBL/GenBank/DDBJ databases">
        <title>Genome sequence of Streptomyces sp. MUSC 1.</title>
        <authorList>
            <person name="Lee L.-H."/>
            <person name="Ser H.-L."/>
            <person name="Law J.W.-F."/>
        </authorList>
    </citation>
    <scope>NUCLEOTIDE SEQUENCE [LARGE SCALE GENOMIC DNA]</scope>
    <source>
        <strain evidence="4 5">MUSC 1</strain>
    </source>
</reference>
<gene>
    <name evidence="4" type="ORF">BIV23_40625</name>
</gene>
<dbReference type="RefSeq" id="WP_071386018.1">
    <property type="nucleotide sequence ID" value="NZ_MLYO01000089.1"/>
</dbReference>
<feature type="transmembrane region" description="Helical" evidence="3">
    <location>
        <begin position="207"/>
        <end position="227"/>
    </location>
</feature>
<dbReference type="InterPro" id="IPR000462">
    <property type="entry name" value="CDP-OH_P_trans"/>
</dbReference>
<evidence type="ECO:0000313" key="5">
    <source>
        <dbReference type="Proteomes" id="UP000179642"/>
    </source>
</evidence>
<dbReference type="GO" id="GO:0016020">
    <property type="term" value="C:membrane"/>
    <property type="evidence" value="ECO:0007669"/>
    <property type="project" value="InterPro"/>
</dbReference>
<evidence type="ECO:0000256" key="1">
    <source>
        <dbReference type="ARBA" id="ARBA00022679"/>
    </source>
</evidence>
<dbReference type="OrthoDB" id="7390033at2"/>
<dbReference type="GO" id="GO:0008654">
    <property type="term" value="P:phospholipid biosynthetic process"/>
    <property type="evidence" value="ECO:0007669"/>
    <property type="project" value="InterPro"/>
</dbReference>
<name>A0A1S2PA53_9ACTN</name>
<feature type="transmembrane region" description="Helical" evidence="3">
    <location>
        <begin position="180"/>
        <end position="201"/>
    </location>
</feature>
<feature type="transmembrane region" description="Helical" evidence="3">
    <location>
        <begin position="50"/>
        <end position="67"/>
    </location>
</feature>
<evidence type="ECO:0000313" key="4">
    <source>
        <dbReference type="EMBL" id="OIJ90560.1"/>
    </source>
</evidence>
<dbReference type="Pfam" id="PF01066">
    <property type="entry name" value="CDP-OH_P_transf"/>
    <property type="match status" value="1"/>
</dbReference>
<organism evidence="4 5">
    <name type="scientific">Streptomyces monashensis</name>
    <dbReference type="NCBI Taxonomy" id="1678012"/>
    <lineage>
        <taxon>Bacteria</taxon>
        <taxon>Bacillati</taxon>
        <taxon>Actinomycetota</taxon>
        <taxon>Actinomycetes</taxon>
        <taxon>Kitasatosporales</taxon>
        <taxon>Streptomycetaceae</taxon>
        <taxon>Streptomyces</taxon>
    </lineage>
</organism>
<evidence type="ECO:0000256" key="3">
    <source>
        <dbReference type="SAM" id="Phobius"/>
    </source>
</evidence>
<proteinExistence type="inferred from homology"/>
<dbReference type="AlphaFoldDB" id="A0A1S2PA53"/>
<comment type="caution">
    <text evidence="4">The sequence shown here is derived from an EMBL/GenBank/DDBJ whole genome shotgun (WGS) entry which is preliminary data.</text>
</comment>
<keyword evidence="3" id="KW-0812">Transmembrane</keyword>
<dbReference type="Proteomes" id="UP000179642">
    <property type="component" value="Unassembled WGS sequence"/>
</dbReference>
<keyword evidence="1 2" id="KW-0808">Transferase</keyword>
<dbReference type="PROSITE" id="PS00379">
    <property type="entry name" value="CDP_ALCOHOL_P_TRANSF"/>
    <property type="match status" value="1"/>
</dbReference>
<evidence type="ECO:0000256" key="2">
    <source>
        <dbReference type="RuleBase" id="RU003750"/>
    </source>
</evidence>
<feature type="transmembrane region" description="Helical" evidence="3">
    <location>
        <begin position="73"/>
        <end position="91"/>
    </location>
</feature>
<keyword evidence="3" id="KW-1133">Transmembrane helix</keyword>
<dbReference type="GO" id="GO:0016780">
    <property type="term" value="F:phosphotransferase activity, for other substituted phosphate groups"/>
    <property type="evidence" value="ECO:0007669"/>
    <property type="project" value="InterPro"/>
</dbReference>
<keyword evidence="5" id="KW-1185">Reference proteome</keyword>
<dbReference type="InterPro" id="IPR043130">
    <property type="entry name" value="CDP-OH_PTrfase_TM_dom"/>
</dbReference>
<dbReference type="Gene3D" id="1.20.120.1760">
    <property type="match status" value="1"/>
</dbReference>
<feature type="transmembrane region" description="Helical" evidence="3">
    <location>
        <begin position="139"/>
        <end position="160"/>
    </location>
</feature>
<feature type="transmembrane region" description="Helical" evidence="3">
    <location>
        <begin position="112"/>
        <end position="133"/>
    </location>
</feature>
<accession>A0A1S2PA53</accession>